<keyword evidence="6 7" id="KW-0472">Membrane</keyword>
<dbReference type="EMBL" id="JAFBDT010000038">
    <property type="protein sequence ID" value="MBM7562934.1"/>
    <property type="molecule type" value="Genomic_DNA"/>
</dbReference>
<dbReference type="Pfam" id="PF03547">
    <property type="entry name" value="Mem_trans"/>
    <property type="match status" value="1"/>
</dbReference>
<dbReference type="PANTHER" id="PTHR36838">
    <property type="entry name" value="AUXIN EFFLUX CARRIER FAMILY PROTEIN"/>
    <property type="match status" value="1"/>
</dbReference>
<feature type="transmembrane region" description="Helical" evidence="7">
    <location>
        <begin position="198"/>
        <end position="217"/>
    </location>
</feature>
<keyword evidence="9" id="KW-1185">Reference proteome</keyword>
<keyword evidence="4 7" id="KW-0812">Transmembrane</keyword>
<organism evidence="8 9">
    <name type="scientific">Fusibacter tunisiensis</name>
    <dbReference type="NCBI Taxonomy" id="1008308"/>
    <lineage>
        <taxon>Bacteria</taxon>
        <taxon>Bacillati</taxon>
        <taxon>Bacillota</taxon>
        <taxon>Clostridia</taxon>
        <taxon>Eubacteriales</taxon>
        <taxon>Eubacteriales Family XII. Incertae Sedis</taxon>
        <taxon>Fusibacter</taxon>
    </lineage>
</organism>
<feature type="transmembrane region" description="Helical" evidence="7">
    <location>
        <begin position="229"/>
        <end position="253"/>
    </location>
</feature>
<protein>
    <submittedName>
        <fullName evidence="8">Permease</fullName>
    </submittedName>
</protein>
<dbReference type="Proteomes" id="UP000767854">
    <property type="component" value="Unassembled WGS sequence"/>
</dbReference>
<feature type="transmembrane region" description="Helical" evidence="7">
    <location>
        <begin position="104"/>
        <end position="123"/>
    </location>
</feature>
<keyword evidence="3" id="KW-1003">Cell membrane</keyword>
<proteinExistence type="predicted"/>
<accession>A0ABS2MU62</accession>
<feature type="transmembrane region" description="Helical" evidence="7">
    <location>
        <begin position="70"/>
        <end position="92"/>
    </location>
</feature>
<evidence type="ECO:0000256" key="4">
    <source>
        <dbReference type="ARBA" id="ARBA00022692"/>
    </source>
</evidence>
<dbReference type="InterPro" id="IPR004776">
    <property type="entry name" value="Mem_transp_PIN-like"/>
</dbReference>
<evidence type="ECO:0000256" key="3">
    <source>
        <dbReference type="ARBA" id="ARBA00022475"/>
    </source>
</evidence>
<dbReference type="PANTHER" id="PTHR36838:SF4">
    <property type="entry name" value="AUXIN EFFLUX CARRIER FAMILY PROTEIN"/>
    <property type="match status" value="1"/>
</dbReference>
<sequence length="262" mass="28275">MIDNFIFSLSSALPIFLVMAIGYGLKMKGIITDEFVKKANAIVFYVALPVKLFSDVFYSPLDAFADYRFIAFVVVGTLITIVVAWGVGYLAIKDRRQLGAFVQGAYRGNFLYIGLSLMENVMGRIGAKAPLAIALIVPLYNVSAVVILSVLSGSRETKIDYKGILKGILTNPMIIAVVLGMLASTLNVELPIILERTVGYFEVLATPLALLTIGGSFKLGKLSKNLGPALIASFLKLILFPAIAVFTAVKMGFSSEDTMLLS</sequence>
<feature type="transmembrane region" description="Helical" evidence="7">
    <location>
        <begin position="6"/>
        <end position="27"/>
    </location>
</feature>
<evidence type="ECO:0000256" key="6">
    <source>
        <dbReference type="ARBA" id="ARBA00023136"/>
    </source>
</evidence>
<evidence type="ECO:0000313" key="9">
    <source>
        <dbReference type="Proteomes" id="UP000767854"/>
    </source>
</evidence>
<evidence type="ECO:0000256" key="5">
    <source>
        <dbReference type="ARBA" id="ARBA00022989"/>
    </source>
</evidence>
<comment type="subcellular location">
    <subcellularLocation>
        <location evidence="1">Membrane</location>
        <topology evidence="1">Multi-pass membrane protein</topology>
    </subcellularLocation>
</comment>
<name>A0ABS2MU62_9FIRM</name>
<evidence type="ECO:0000256" key="7">
    <source>
        <dbReference type="SAM" id="Phobius"/>
    </source>
</evidence>
<comment type="caution">
    <text evidence="8">The sequence shown here is derived from an EMBL/GenBank/DDBJ whole genome shotgun (WGS) entry which is preliminary data.</text>
</comment>
<keyword evidence="2" id="KW-0813">Transport</keyword>
<evidence type="ECO:0000256" key="1">
    <source>
        <dbReference type="ARBA" id="ARBA00004141"/>
    </source>
</evidence>
<gene>
    <name evidence="8" type="ORF">JOC49_002507</name>
</gene>
<feature type="transmembrane region" description="Helical" evidence="7">
    <location>
        <begin position="163"/>
        <end position="186"/>
    </location>
</feature>
<keyword evidence="5 7" id="KW-1133">Transmembrane helix</keyword>
<feature type="transmembrane region" description="Helical" evidence="7">
    <location>
        <begin position="129"/>
        <end position="151"/>
    </location>
</feature>
<feature type="transmembrane region" description="Helical" evidence="7">
    <location>
        <begin position="39"/>
        <end position="58"/>
    </location>
</feature>
<evidence type="ECO:0000256" key="2">
    <source>
        <dbReference type="ARBA" id="ARBA00022448"/>
    </source>
</evidence>
<reference evidence="8 9" key="1">
    <citation type="submission" date="2021-01" db="EMBL/GenBank/DDBJ databases">
        <title>Genomic Encyclopedia of Type Strains, Phase IV (KMG-IV): sequencing the most valuable type-strain genomes for metagenomic binning, comparative biology and taxonomic classification.</title>
        <authorList>
            <person name="Goeker M."/>
        </authorList>
    </citation>
    <scope>NUCLEOTIDE SEQUENCE [LARGE SCALE GENOMIC DNA]</scope>
    <source>
        <strain evidence="8 9">DSM 24436</strain>
    </source>
</reference>
<evidence type="ECO:0000313" key="8">
    <source>
        <dbReference type="EMBL" id="MBM7562934.1"/>
    </source>
</evidence>
<dbReference type="RefSeq" id="WP_204665360.1">
    <property type="nucleotide sequence ID" value="NZ_JAFBDT010000038.1"/>
</dbReference>